<dbReference type="Pfam" id="PF11069">
    <property type="entry name" value="CFAP298"/>
    <property type="match status" value="1"/>
</dbReference>
<dbReference type="Proteomes" id="UP001329430">
    <property type="component" value="Chromosome 5"/>
</dbReference>
<dbReference type="EMBL" id="JAVRBK010000005">
    <property type="protein sequence ID" value="KAK5643110.1"/>
    <property type="molecule type" value="Genomic_DNA"/>
</dbReference>
<dbReference type="PANTHER" id="PTHR13238:SF0">
    <property type="entry name" value="CILIA- AND FLAGELLA-ASSOCIATED PROTEIN 298"/>
    <property type="match status" value="1"/>
</dbReference>
<protein>
    <recommendedName>
        <fullName evidence="4">Cilia- and flagella-associated protein 298</fullName>
    </recommendedName>
</protein>
<accession>A0AAN7V753</accession>
<sequence length="293" mass="33232">MVLIHIKRNDESQFLIETTRGTTIEQLTKNVVTIYNGRLKIDRICCEMEELAKYGTLYPPEILGLTEEQVSELKLTDHWGEQCIPSGGFTFVKDPIGRRNGKQPRKEMQNVLTNTIKDAKAMISKKLVTEGKCLTAKVVQNAIDLLRGAVTIVYPMKLPPHDVIRAEFENIEDLSGTQASKEVIDPITAQLWFCGREVYSDGKTVGDYVGKIENCKVIMKISTRGSGPPGREPVMNENERKQWMMHAYRRQEELKKLDADDDDSYLNSEWADNGNLKRSFHGIKDIAWRAGGK</sequence>
<dbReference type="AlphaFoldDB" id="A0AAN7V753"/>
<proteinExistence type="inferred from homology"/>
<organism evidence="2 3">
    <name type="scientific">Pyrocoelia pectoralis</name>
    <dbReference type="NCBI Taxonomy" id="417401"/>
    <lineage>
        <taxon>Eukaryota</taxon>
        <taxon>Metazoa</taxon>
        <taxon>Ecdysozoa</taxon>
        <taxon>Arthropoda</taxon>
        <taxon>Hexapoda</taxon>
        <taxon>Insecta</taxon>
        <taxon>Pterygota</taxon>
        <taxon>Neoptera</taxon>
        <taxon>Endopterygota</taxon>
        <taxon>Coleoptera</taxon>
        <taxon>Polyphaga</taxon>
        <taxon>Elateriformia</taxon>
        <taxon>Elateroidea</taxon>
        <taxon>Lampyridae</taxon>
        <taxon>Lampyrinae</taxon>
        <taxon>Pyrocoelia</taxon>
    </lineage>
</organism>
<reference evidence="2 3" key="1">
    <citation type="journal article" date="2024" name="Insects">
        <title>An Improved Chromosome-Level Genome Assembly of the Firefly Pyrocoelia pectoralis.</title>
        <authorList>
            <person name="Fu X."/>
            <person name="Meyer-Rochow V.B."/>
            <person name="Ballantyne L."/>
            <person name="Zhu X."/>
        </authorList>
    </citation>
    <scope>NUCLEOTIDE SEQUENCE [LARGE SCALE GENOMIC DNA]</scope>
    <source>
        <strain evidence="2">XCY_ONT2</strain>
    </source>
</reference>
<keyword evidence="3" id="KW-1185">Reference proteome</keyword>
<evidence type="ECO:0000313" key="2">
    <source>
        <dbReference type="EMBL" id="KAK5643110.1"/>
    </source>
</evidence>
<evidence type="ECO:0000313" key="3">
    <source>
        <dbReference type="Proteomes" id="UP001329430"/>
    </source>
</evidence>
<dbReference type="PANTHER" id="PTHR13238">
    <property type="entry name" value="PROTEIN C21ORF59"/>
    <property type="match status" value="1"/>
</dbReference>
<dbReference type="GO" id="GO:0003352">
    <property type="term" value="P:regulation of cilium movement"/>
    <property type="evidence" value="ECO:0007669"/>
    <property type="project" value="InterPro"/>
</dbReference>
<comment type="caution">
    <text evidence="2">The sequence shown here is derived from an EMBL/GenBank/DDBJ whole genome shotgun (WGS) entry which is preliminary data.</text>
</comment>
<comment type="similarity">
    <text evidence="1">Belongs to the CFAP298 family.</text>
</comment>
<name>A0AAN7V753_9COLE</name>
<evidence type="ECO:0008006" key="4">
    <source>
        <dbReference type="Google" id="ProtNLM"/>
    </source>
</evidence>
<gene>
    <name evidence="2" type="ORF">RI129_006955</name>
</gene>
<evidence type="ECO:0000256" key="1">
    <source>
        <dbReference type="ARBA" id="ARBA00009619"/>
    </source>
</evidence>
<dbReference type="InterPro" id="IPR021298">
    <property type="entry name" value="CFAP298"/>
</dbReference>